<dbReference type="InterPro" id="IPR036388">
    <property type="entry name" value="WH-like_DNA-bd_sf"/>
</dbReference>
<keyword evidence="1" id="KW-0808">Transferase</keyword>
<accession>A0A5T0UHS9</accession>
<feature type="domain" description="Carbohydrate kinase PfkB" evidence="4">
    <location>
        <begin position="65"/>
        <end position="349"/>
    </location>
</feature>
<evidence type="ECO:0000256" key="2">
    <source>
        <dbReference type="ARBA" id="ARBA00022723"/>
    </source>
</evidence>
<feature type="non-terminal residue" evidence="5">
    <location>
        <position position="1"/>
    </location>
</feature>
<dbReference type="PANTHER" id="PTHR42909:SF1">
    <property type="entry name" value="CARBOHYDRATE KINASE PFKB DOMAIN-CONTAINING PROTEIN"/>
    <property type="match status" value="1"/>
</dbReference>
<dbReference type="GO" id="GO:0016798">
    <property type="term" value="F:hydrolase activity, acting on glycosyl bonds"/>
    <property type="evidence" value="ECO:0007669"/>
    <property type="project" value="TreeGrafter"/>
</dbReference>
<dbReference type="SUPFAM" id="SSF53613">
    <property type="entry name" value="Ribokinase-like"/>
    <property type="match status" value="1"/>
</dbReference>
<comment type="caution">
    <text evidence="5">The sequence shown here is derived from an EMBL/GenBank/DDBJ whole genome shotgun (WGS) entry which is preliminary data.</text>
</comment>
<name>A0A5T0UHS9_CAMJU</name>
<dbReference type="EMBL" id="AACFVE010000118">
    <property type="protein sequence ID" value="EAK3904183.1"/>
    <property type="molecule type" value="Genomic_DNA"/>
</dbReference>
<dbReference type="InterPro" id="IPR011611">
    <property type="entry name" value="PfkB_dom"/>
</dbReference>
<dbReference type="GO" id="GO:0005737">
    <property type="term" value="C:cytoplasm"/>
    <property type="evidence" value="ECO:0007669"/>
    <property type="project" value="TreeGrafter"/>
</dbReference>
<dbReference type="CDD" id="cd00090">
    <property type="entry name" value="HTH_ARSR"/>
    <property type="match status" value="1"/>
</dbReference>
<dbReference type="Gene3D" id="1.10.10.10">
    <property type="entry name" value="Winged helix-like DNA-binding domain superfamily/Winged helix DNA-binding domain"/>
    <property type="match status" value="1"/>
</dbReference>
<dbReference type="PROSITE" id="PS00583">
    <property type="entry name" value="PFKB_KINASES_1"/>
    <property type="match status" value="1"/>
</dbReference>
<evidence type="ECO:0000259" key="4">
    <source>
        <dbReference type="Pfam" id="PF00294"/>
    </source>
</evidence>
<dbReference type="Pfam" id="PF13412">
    <property type="entry name" value="HTH_24"/>
    <property type="match status" value="1"/>
</dbReference>
<dbReference type="InterPro" id="IPR002173">
    <property type="entry name" value="Carboh/pur_kinase_PfkB_CS"/>
</dbReference>
<dbReference type="InterPro" id="IPR029056">
    <property type="entry name" value="Ribokinase-like"/>
</dbReference>
<dbReference type="Gene3D" id="3.40.1190.20">
    <property type="match status" value="1"/>
</dbReference>
<sequence length="359" mass="38862">RRRFILATKREQEILALIKQDPLITQAQLAEKTGTTRSNIGSHISNLIKEGLIVGRGYVFPAENEVTVIGAVNLDVLGAAKAQVSTKGSTPGRVYSFIGGMGRNIATNLANLGLKTKLITVYGNDNNGDLFQAEAQNNELDLSDALRVERPTATYVYLNDVDGRRIAGIDDMQINELLTPQVIEKRLPKINAAKVVVVDSNLPAETLNYIYENVTVPIFAKAVGIDKAKNLFSAKTKIDTLVINGVEAKLLAKIEITGEKQAQMVADKLQSWGCERVCVYVDGLGIYYQTPTAAKFIAYHKAKLVNTNGAGAAIMAASVYAKLQAKDLDQTLALMQSADALTAQVNEAVTPKLSEIIEN</sequence>
<keyword evidence="3" id="KW-0418">Kinase</keyword>
<evidence type="ECO:0000313" key="5">
    <source>
        <dbReference type="EMBL" id="EAK3904183.1"/>
    </source>
</evidence>
<dbReference type="PANTHER" id="PTHR42909">
    <property type="entry name" value="ZGC:136858"/>
    <property type="match status" value="1"/>
</dbReference>
<organism evidence="5">
    <name type="scientific">Campylobacter jejuni</name>
    <dbReference type="NCBI Taxonomy" id="197"/>
    <lineage>
        <taxon>Bacteria</taxon>
        <taxon>Pseudomonadati</taxon>
        <taxon>Campylobacterota</taxon>
        <taxon>Epsilonproteobacteria</taxon>
        <taxon>Campylobacterales</taxon>
        <taxon>Campylobacteraceae</taxon>
        <taxon>Campylobacter</taxon>
    </lineage>
</organism>
<dbReference type="GO" id="GO:0016301">
    <property type="term" value="F:kinase activity"/>
    <property type="evidence" value="ECO:0007669"/>
    <property type="project" value="UniProtKB-KW"/>
</dbReference>
<proteinExistence type="predicted"/>
<dbReference type="GO" id="GO:0046872">
    <property type="term" value="F:metal ion binding"/>
    <property type="evidence" value="ECO:0007669"/>
    <property type="project" value="UniProtKB-KW"/>
</dbReference>
<reference evidence="5" key="1">
    <citation type="submission" date="2018-06" db="EMBL/GenBank/DDBJ databases">
        <authorList>
            <consortium name="PulseNet: The National Subtyping Network for Foodborne Disease Surveillance"/>
            <person name="Tarr C.L."/>
            <person name="Trees E."/>
            <person name="Katz L.S."/>
            <person name="Carleton-Romer H.A."/>
            <person name="Stroika S."/>
            <person name="Kucerova Z."/>
            <person name="Roache K.F."/>
            <person name="Sabol A.L."/>
            <person name="Besser J."/>
            <person name="Gerner-Smidt P."/>
        </authorList>
    </citation>
    <scope>NUCLEOTIDE SEQUENCE</scope>
    <source>
        <strain evidence="5">PNUSAC003301</strain>
    </source>
</reference>
<dbReference type="AlphaFoldDB" id="A0A5T0UHS9"/>
<gene>
    <name evidence="5" type="ORF">CW563_08870</name>
</gene>
<dbReference type="Pfam" id="PF00294">
    <property type="entry name" value="PfkB"/>
    <property type="match status" value="1"/>
</dbReference>
<dbReference type="GO" id="GO:0004730">
    <property type="term" value="F:pseudouridylate synthase activity"/>
    <property type="evidence" value="ECO:0007669"/>
    <property type="project" value="TreeGrafter"/>
</dbReference>
<dbReference type="SUPFAM" id="SSF46785">
    <property type="entry name" value="Winged helix' DNA-binding domain"/>
    <property type="match status" value="1"/>
</dbReference>
<evidence type="ECO:0000256" key="1">
    <source>
        <dbReference type="ARBA" id="ARBA00022679"/>
    </source>
</evidence>
<dbReference type="InterPro" id="IPR036390">
    <property type="entry name" value="WH_DNA-bd_sf"/>
</dbReference>
<keyword evidence="2" id="KW-0479">Metal-binding</keyword>
<evidence type="ECO:0000256" key="3">
    <source>
        <dbReference type="ARBA" id="ARBA00022777"/>
    </source>
</evidence>
<dbReference type="InterPro" id="IPR011991">
    <property type="entry name" value="ArsR-like_HTH"/>
</dbReference>
<protein>
    <submittedName>
        <fullName evidence="5">Winged helix-turn-helix transcriptional regulator</fullName>
    </submittedName>
</protein>
<dbReference type="GO" id="GO:0006355">
    <property type="term" value="P:regulation of DNA-templated transcription"/>
    <property type="evidence" value="ECO:0007669"/>
    <property type="project" value="UniProtKB-ARBA"/>
</dbReference>